<gene>
    <name evidence="1" type="ORF">GUJ93_ZPchr0010g8951</name>
</gene>
<reference evidence="1" key="2">
    <citation type="submission" date="2021-02" db="EMBL/GenBank/DDBJ databases">
        <authorList>
            <person name="Kimball J.A."/>
            <person name="Haas M.W."/>
            <person name="Macchietto M."/>
            <person name="Kono T."/>
            <person name="Duquette J."/>
            <person name="Shao M."/>
        </authorList>
    </citation>
    <scope>NUCLEOTIDE SEQUENCE</scope>
    <source>
        <tissue evidence="1">Fresh leaf tissue</tissue>
    </source>
</reference>
<sequence>MSICQLPARPLFVRARMSPGHVGAHPPTLLVLPSSSGFLTPLPATPNRSSIYAVRGVVLATVALLMSSTEPSRVPLRLPDLALLRPPTLLQIHRILNALLHAQALEDTTFVFTFQPPTARPPPPHALRLSTSLAPVLSIASRTLPPRPLGPSSATEANCITISTESSWDARSVARALPT</sequence>
<evidence type="ECO:0000313" key="1">
    <source>
        <dbReference type="EMBL" id="KAG8084528.1"/>
    </source>
</evidence>
<dbReference type="Proteomes" id="UP000729402">
    <property type="component" value="Unassembled WGS sequence"/>
</dbReference>
<accession>A0A8J5W7K7</accession>
<comment type="caution">
    <text evidence="1">The sequence shown here is derived from an EMBL/GenBank/DDBJ whole genome shotgun (WGS) entry which is preliminary data.</text>
</comment>
<name>A0A8J5W7K7_ZIZPA</name>
<organism evidence="1 2">
    <name type="scientific">Zizania palustris</name>
    <name type="common">Northern wild rice</name>
    <dbReference type="NCBI Taxonomy" id="103762"/>
    <lineage>
        <taxon>Eukaryota</taxon>
        <taxon>Viridiplantae</taxon>
        <taxon>Streptophyta</taxon>
        <taxon>Embryophyta</taxon>
        <taxon>Tracheophyta</taxon>
        <taxon>Spermatophyta</taxon>
        <taxon>Magnoliopsida</taxon>
        <taxon>Liliopsida</taxon>
        <taxon>Poales</taxon>
        <taxon>Poaceae</taxon>
        <taxon>BOP clade</taxon>
        <taxon>Oryzoideae</taxon>
        <taxon>Oryzeae</taxon>
        <taxon>Zizaniinae</taxon>
        <taxon>Zizania</taxon>
    </lineage>
</organism>
<protein>
    <submittedName>
        <fullName evidence="1">Uncharacterized protein</fullName>
    </submittedName>
</protein>
<reference evidence="1" key="1">
    <citation type="journal article" date="2021" name="bioRxiv">
        <title>Whole Genome Assembly and Annotation of Northern Wild Rice, Zizania palustris L., Supports a Whole Genome Duplication in the Zizania Genus.</title>
        <authorList>
            <person name="Haas M."/>
            <person name="Kono T."/>
            <person name="Macchietto M."/>
            <person name="Millas R."/>
            <person name="McGilp L."/>
            <person name="Shao M."/>
            <person name="Duquette J."/>
            <person name="Hirsch C.N."/>
            <person name="Kimball J."/>
        </authorList>
    </citation>
    <scope>NUCLEOTIDE SEQUENCE</scope>
    <source>
        <tissue evidence="1">Fresh leaf tissue</tissue>
    </source>
</reference>
<proteinExistence type="predicted"/>
<dbReference type="AlphaFoldDB" id="A0A8J5W7K7"/>
<evidence type="ECO:0000313" key="2">
    <source>
        <dbReference type="Proteomes" id="UP000729402"/>
    </source>
</evidence>
<keyword evidence="2" id="KW-1185">Reference proteome</keyword>
<dbReference type="EMBL" id="JAAALK010000082">
    <property type="protein sequence ID" value="KAG8084528.1"/>
    <property type="molecule type" value="Genomic_DNA"/>
</dbReference>